<dbReference type="GO" id="GO:0005886">
    <property type="term" value="C:plasma membrane"/>
    <property type="evidence" value="ECO:0007669"/>
    <property type="project" value="UniProtKB-SubCell"/>
</dbReference>
<evidence type="ECO:0000313" key="14">
    <source>
        <dbReference type="Proteomes" id="UP000053750"/>
    </source>
</evidence>
<evidence type="ECO:0000313" key="13">
    <source>
        <dbReference type="EMBL" id="EXX92573.1"/>
    </source>
</evidence>
<dbReference type="RefSeq" id="WP_036581337.1">
    <property type="nucleotide sequence ID" value="NZ_KK082149.1"/>
</dbReference>
<sequence>MKAYYYWIAGLVFAIDQLAKWIVSTQMELYQQIPIVGNFFLLTSIRNPGAAFGILKGQSLFFIIITIAVVSGLIWYIERNKRSGKTLLLAALGLVLGGALGNFVDRAAFGEVVDFLQFNFGSYTFPIFNFADTGIVIGVGLIMLDSLFDMKRDNAKTAKDGEHTNHDSQPIAGTDESAR</sequence>
<comment type="function">
    <text evidence="9 10">This protein specifically catalyzes the removal of signal peptides from prolipoproteins.</text>
</comment>
<comment type="subcellular location">
    <subcellularLocation>
        <location evidence="9">Cell membrane</location>
        <topology evidence="9">Multi-pass membrane protein</topology>
    </subcellularLocation>
</comment>
<keyword evidence="14" id="KW-1185">Reference proteome</keyword>
<evidence type="ECO:0000256" key="12">
    <source>
        <dbReference type="SAM" id="MobiDB-lite"/>
    </source>
</evidence>
<feature type="transmembrane region" description="Helical" evidence="9">
    <location>
        <begin position="124"/>
        <end position="144"/>
    </location>
</feature>
<dbReference type="EC" id="3.4.23.36" evidence="9"/>
<evidence type="ECO:0000256" key="10">
    <source>
        <dbReference type="RuleBase" id="RU000594"/>
    </source>
</evidence>
<dbReference type="PANTHER" id="PTHR33695">
    <property type="entry name" value="LIPOPROTEIN SIGNAL PEPTIDASE"/>
    <property type="match status" value="1"/>
</dbReference>
<gene>
    <name evidence="9" type="primary">lspA</name>
    <name evidence="13" type="ORF">BG53_12035</name>
</gene>
<evidence type="ECO:0000256" key="11">
    <source>
        <dbReference type="RuleBase" id="RU004181"/>
    </source>
</evidence>
<reference evidence="13 14" key="1">
    <citation type="submission" date="2014-02" db="EMBL/GenBank/DDBJ databases">
        <title>Genome sequence of Paenibacillus darwinianus reveals adaptive mechanisms for survival in Antarctic soils.</title>
        <authorList>
            <person name="Dsouza M."/>
            <person name="Taylor M.W."/>
            <person name="Turner S.J."/>
            <person name="Aislabie J."/>
        </authorList>
    </citation>
    <scope>NUCLEOTIDE SEQUENCE [LARGE SCALE GENOMIC DNA]</scope>
    <source>
        <strain evidence="13 14">CE1</strain>
    </source>
</reference>
<comment type="pathway">
    <text evidence="9">Protein modification; lipoprotein biosynthesis (signal peptide cleavage).</text>
</comment>
<dbReference type="GO" id="GO:0006508">
    <property type="term" value="P:proteolysis"/>
    <property type="evidence" value="ECO:0007669"/>
    <property type="project" value="UniProtKB-KW"/>
</dbReference>
<feature type="region of interest" description="Disordered" evidence="12">
    <location>
        <begin position="158"/>
        <end position="179"/>
    </location>
</feature>
<evidence type="ECO:0000256" key="3">
    <source>
        <dbReference type="ARBA" id="ARBA00022670"/>
    </source>
</evidence>
<dbReference type="Proteomes" id="UP000053750">
    <property type="component" value="Unassembled WGS sequence"/>
</dbReference>
<feature type="transmembrane region" description="Helical" evidence="9">
    <location>
        <begin position="86"/>
        <end position="104"/>
    </location>
</feature>
<dbReference type="HAMAP" id="MF_00161">
    <property type="entry name" value="LspA"/>
    <property type="match status" value="1"/>
</dbReference>
<evidence type="ECO:0000256" key="6">
    <source>
        <dbReference type="ARBA" id="ARBA00022801"/>
    </source>
</evidence>
<keyword evidence="2 9" id="KW-1003">Cell membrane</keyword>
<dbReference type="PROSITE" id="PS00855">
    <property type="entry name" value="SPASE_II"/>
    <property type="match status" value="1"/>
</dbReference>
<keyword evidence="3 9" id="KW-0645">Protease</keyword>
<keyword evidence="4 9" id="KW-0812">Transmembrane</keyword>
<keyword evidence="6 9" id="KW-0378">Hydrolase</keyword>
<evidence type="ECO:0000256" key="1">
    <source>
        <dbReference type="ARBA" id="ARBA00006139"/>
    </source>
</evidence>
<organism evidence="13 14">
    <name type="scientific">Paenibacillus darwinianus</name>
    <dbReference type="NCBI Taxonomy" id="1380763"/>
    <lineage>
        <taxon>Bacteria</taxon>
        <taxon>Bacillati</taxon>
        <taxon>Bacillota</taxon>
        <taxon>Bacilli</taxon>
        <taxon>Bacillales</taxon>
        <taxon>Paenibacillaceae</taxon>
        <taxon>Paenibacillus</taxon>
    </lineage>
</organism>
<dbReference type="AlphaFoldDB" id="A0A9W5W8D2"/>
<comment type="caution">
    <text evidence="9">Lacks conserved residue(s) required for the propagation of feature annotation.</text>
</comment>
<comment type="catalytic activity">
    <reaction evidence="9 10">
        <text>Release of signal peptides from bacterial membrane prolipoproteins. Hydrolyzes -Xaa-Yaa-Zaa-|-(S,diacylglyceryl)Cys-, in which Xaa is hydrophobic (preferably Leu), and Yaa (Ala or Ser) and Zaa (Gly or Ala) have small, neutral side chains.</text>
        <dbReference type="EC" id="3.4.23.36"/>
    </reaction>
</comment>
<proteinExistence type="inferred from homology"/>
<dbReference type="NCBIfam" id="TIGR00077">
    <property type="entry name" value="lspA"/>
    <property type="match status" value="1"/>
</dbReference>
<evidence type="ECO:0000256" key="9">
    <source>
        <dbReference type="HAMAP-Rule" id="MF_00161"/>
    </source>
</evidence>
<dbReference type="Pfam" id="PF01252">
    <property type="entry name" value="Peptidase_A8"/>
    <property type="match status" value="1"/>
</dbReference>
<accession>A0A9W5W8D2</accession>
<dbReference type="PRINTS" id="PR00781">
    <property type="entry name" value="LIPOSIGPTASE"/>
</dbReference>
<evidence type="ECO:0000256" key="2">
    <source>
        <dbReference type="ARBA" id="ARBA00022475"/>
    </source>
</evidence>
<evidence type="ECO:0000256" key="8">
    <source>
        <dbReference type="ARBA" id="ARBA00023136"/>
    </source>
</evidence>
<protein>
    <recommendedName>
        <fullName evidence="9">Lipoprotein signal peptidase</fullName>
        <ecNumber evidence="9">3.4.23.36</ecNumber>
    </recommendedName>
    <alternativeName>
        <fullName evidence="9">Prolipoprotein signal peptidase</fullName>
    </alternativeName>
    <alternativeName>
        <fullName evidence="9">Signal peptidase II</fullName>
        <shortName evidence="9">SPase II</shortName>
    </alternativeName>
</protein>
<feature type="transmembrane region" description="Helical" evidence="9">
    <location>
        <begin position="60"/>
        <end position="77"/>
    </location>
</feature>
<keyword evidence="7 9" id="KW-1133">Transmembrane helix</keyword>
<keyword evidence="5 9" id="KW-0064">Aspartyl protease</keyword>
<name>A0A9W5W8D2_9BACL</name>
<evidence type="ECO:0000256" key="7">
    <source>
        <dbReference type="ARBA" id="ARBA00022989"/>
    </source>
</evidence>
<feature type="active site" evidence="9">
    <location>
        <position position="132"/>
    </location>
</feature>
<keyword evidence="8 9" id="KW-0472">Membrane</keyword>
<evidence type="ECO:0000256" key="5">
    <source>
        <dbReference type="ARBA" id="ARBA00022750"/>
    </source>
</evidence>
<comment type="similarity">
    <text evidence="1 9 11">Belongs to the peptidase A8 family.</text>
</comment>
<dbReference type="GO" id="GO:0004190">
    <property type="term" value="F:aspartic-type endopeptidase activity"/>
    <property type="evidence" value="ECO:0007669"/>
    <property type="project" value="UniProtKB-UniRule"/>
</dbReference>
<comment type="caution">
    <text evidence="13">The sequence shown here is derived from an EMBL/GenBank/DDBJ whole genome shotgun (WGS) entry which is preliminary data.</text>
</comment>
<dbReference type="InterPro" id="IPR001872">
    <property type="entry name" value="Peptidase_A8"/>
</dbReference>
<feature type="active site" evidence="9">
    <location>
        <position position="114"/>
    </location>
</feature>
<evidence type="ECO:0000256" key="4">
    <source>
        <dbReference type="ARBA" id="ARBA00022692"/>
    </source>
</evidence>
<dbReference type="EMBL" id="JFHU01000004">
    <property type="protein sequence ID" value="EXX92573.1"/>
    <property type="molecule type" value="Genomic_DNA"/>
</dbReference>
<dbReference type="PANTHER" id="PTHR33695:SF1">
    <property type="entry name" value="LIPOPROTEIN SIGNAL PEPTIDASE"/>
    <property type="match status" value="1"/>
</dbReference>